<keyword evidence="1" id="KW-0597">Phosphoprotein</keyword>
<evidence type="ECO:0000313" key="3">
    <source>
        <dbReference type="EMBL" id="RVW47719.1"/>
    </source>
</evidence>
<feature type="domain" description="Response regulatory" evidence="2">
    <location>
        <begin position="13"/>
        <end position="128"/>
    </location>
</feature>
<dbReference type="KEGG" id="vvi:100251902"/>
<dbReference type="CDD" id="cd17546">
    <property type="entry name" value="REC_hyHK_CKI1_RcsC-like"/>
    <property type="match status" value="1"/>
</dbReference>
<dbReference type="OrthoDB" id="21225at2759"/>
<dbReference type="InterPro" id="IPR001789">
    <property type="entry name" value="Sig_transdc_resp-reg_receiver"/>
</dbReference>
<dbReference type="SUPFAM" id="SSF52172">
    <property type="entry name" value="CheY-like"/>
    <property type="match status" value="1"/>
</dbReference>
<dbReference type="SMART" id="SM00448">
    <property type="entry name" value="REC"/>
    <property type="match status" value="1"/>
</dbReference>
<dbReference type="PANTHER" id="PTHR43228:SF1">
    <property type="entry name" value="TWO-COMPONENT RESPONSE REGULATOR ARR22"/>
    <property type="match status" value="1"/>
</dbReference>
<dbReference type="Pfam" id="PF00072">
    <property type="entry name" value="Response_reg"/>
    <property type="match status" value="1"/>
</dbReference>
<accession>A0A438EJ15</accession>
<dbReference type="InterPro" id="IPR052048">
    <property type="entry name" value="ST_Response_Regulator"/>
</dbReference>
<dbReference type="InterPro" id="IPR011006">
    <property type="entry name" value="CheY-like_superfamily"/>
</dbReference>
<dbReference type="EMBL" id="QGNW01001270">
    <property type="protein sequence ID" value="RVW47719.1"/>
    <property type="molecule type" value="Genomic_DNA"/>
</dbReference>
<dbReference type="Gramene" id="Vitis04g01167.t01">
    <property type="protein sequence ID" value="Vitis04g01167.t01.CDS"/>
    <property type="gene ID" value="Vitis04g01167"/>
</dbReference>
<dbReference type="Gene3D" id="3.40.50.2300">
    <property type="match status" value="1"/>
</dbReference>
<dbReference type="EMBL" id="QGNW01000031">
    <property type="protein sequence ID" value="RVX11234.1"/>
    <property type="molecule type" value="Genomic_DNA"/>
</dbReference>
<protein>
    <submittedName>
        <fullName evidence="3">Two-component response regulator ARR22</fullName>
    </submittedName>
</protein>
<sequence>MGFGKYSSSSKISALVADDDTIIQKIHKALLTKLGLEVNVVANGKEVLDLYRSGTSFDLIFMDMEMPIMDGPEVTKELRAMGVQSIIMGVTSRDLDSEKEAFMASGLNDCYMKPLTISKISSLLQDLKKKN</sequence>
<evidence type="ECO:0000313" key="5">
    <source>
        <dbReference type="Proteomes" id="UP000288805"/>
    </source>
</evidence>
<reference evidence="3 5" key="1">
    <citation type="journal article" date="2018" name="PLoS Genet.">
        <title>Population sequencing reveals clonal diversity and ancestral inbreeding in the grapevine cultivar Chardonnay.</title>
        <authorList>
            <person name="Roach M.J."/>
            <person name="Johnson D.L."/>
            <person name="Bohlmann J."/>
            <person name="van Vuuren H.J."/>
            <person name="Jones S.J."/>
            <person name="Pretorius I.S."/>
            <person name="Schmidt S.A."/>
            <person name="Borneman A.R."/>
        </authorList>
    </citation>
    <scope>NUCLEOTIDE SEQUENCE [LARGE SCALE GENOMIC DNA]</scope>
    <source>
        <strain evidence="5">cv. Chardonnay</strain>
        <strain evidence="3">I10V1</strain>
        <tissue evidence="3">Leaf</tissue>
    </source>
</reference>
<name>A0A438EJ15_VITVI</name>
<gene>
    <name evidence="3" type="primary">ARR22_7</name>
    <name evidence="4" type="synonym">ARR22_0</name>
    <name evidence="4" type="ORF">CK203_019802</name>
    <name evidence="3" type="ORF">CK203_105091</name>
</gene>
<evidence type="ECO:0000256" key="1">
    <source>
        <dbReference type="PROSITE-ProRule" id="PRU00169"/>
    </source>
</evidence>
<comment type="caution">
    <text evidence="3">The sequence shown here is derived from an EMBL/GenBank/DDBJ whole genome shotgun (WGS) entry which is preliminary data.</text>
</comment>
<dbReference type="PANTHER" id="PTHR43228">
    <property type="entry name" value="TWO-COMPONENT RESPONSE REGULATOR"/>
    <property type="match status" value="1"/>
</dbReference>
<dbReference type="GO" id="GO:0000160">
    <property type="term" value="P:phosphorelay signal transduction system"/>
    <property type="evidence" value="ECO:0007669"/>
    <property type="project" value="InterPro"/>
</dbReference>
<proteinExistence type="predicted"/>
<evidence type="ECO:0000259" key="2">
    <source>
        <dbReference type="PROSITE" id="PS50110"/>
    </source>
</evidence>
<dbReference type="Proteomes" id="UP000288805">
    <property type="component" value="Unassembled WGS sequence"/>
</dbReference>
<organism evidence="3 5">
    <name type="scientific">Vitis vinifera</name>
    <name type="common">Grape</name>
    <dbReference type="NCBI Taxonomy" id="29760"/>
    <lineage>
        <taxon>Eukaryota</taxon>
        <taxon>Viridiplantae</taxon>
        <taxon>Streptophyta</taxon>
        <taxon>Embryophyta</taxon>
        <taxon>Tracheophyta</taxon>
        <taxon>Spermatophyta</taxon>
        <taxon>Magnoliopsida</taxon>
        <taxon>eudicotyledons</taxon>
        <taxon>Gunneridae</taxon>
        <taxon>Pentapetalae</taxon>
        <taxon>rosids</taxon>
        <taxon>Vitales</taxon>
        <taxon>Vitaceae</taxon>
        <taxon>Viteae</taxon>
        <taxon>Vitis</taxon>
    </lineage>
</organism>
<dbReference type="AlphaFoldDB" id="A0A438EJ15"/>
<evidence type="ECO:0000313" key="4">
    <source>
        <dbReference type="EMBL" id="RVX11234.1"/>
    </source>
</evidence>
<feature type="modified residue" description="4-aspartylphosphate" evidence="1">
    <location>
        <position position="63"/>
    </location>
</feature>
<dbReference type="PROSITE" id="PS50110">
    <property type="entry name" value="RESPONSE_REGULATORY"/>
    <property type="match status" value="1"/>
</dbReference>